<dbReference type="PROSITE" id="PS51186">
    <property type="entry name" value="GNAT"/>
    <property type="match status" value="1"/>
</dbReference>
<dbReference type="AlphaFoldDB" id="A0A1Q2D4Z0"/>
<organism evidence="1 2">
    <name type="scientific">Vagococcus penaei</name>
    <dbReference type="NCBI Taxonomy" id="633807"/>
    <lineage>
        <taxon>Bacteria</taxon>
        <taxon>Bacillati</taxon>
        <taxon>Bacillota</taxon>
        <taxon>Bacilli</taxon>
        <taxon>Lactobacillales</taxon>
        <taxon>Enterococcaceae</taxon>
        <taxon>Vagococcus</taxon>
    </lineage>
</organism>
<evidence type="ECO:0000313" key="2">
    <source>
        <dbReference type="Proteomes" id="UP000188246"/>
    </source>
</evidence>
<dbReference type="GO" id="GO:0016747">
    <property type="term" value="F:acyltransferase activity, transferring groups other than amino-acyl groups"/>
    <property type="evidence" value="ECO:0007669"/>
    <property type="project" value="InterPro"/>
</dbReference>
<dbReference type="InterPro" id="IPR000182">
    <property type="entry name" value="GNAT_dom"/>
</dbReference>
<proteinExistence type="predicted"/>
<dbReference type="PANTHER" id="PTHR43800">
    <property type="entry name" value="PEPTIDYL-LYSINE N-ACETYLTRANSFERASE YJAB"/>
    <property type="match status" value="1"/>
</dbReference>
<protein>
    <submittedName>
        <fullName evidence="1">GNAT family N-acetyltransferase</fullName>
    </submittedName>
</protein>
<dbReference type="InterPro" id="IPR016181">
    <property type="entry name" value="Acyl_CoA_acyltransferase"/>
</dbReference>
<accession>A0A1Q2D4Z0</accession>
<keyword evidence="2" id="KW-1185">Reference proteome</keyword>
<dbReference type="OrthoDB" id="9789605at2"/>
<dbReference type="KEGG" id="vpi:BW732_03835"/>
<name>A0A1Q2D4Z0_9ENTE</name>
<dbReference type="EMBL" id="CP019609">
    <property type="protein sequence ID" value="AQP53453.1"/>
    <property type="molecule type" value="Genomic_DNA"/>
</dbReference>
<sequence>MIKKIQILTPDLLEELSQIWLQANLEAHAFITDTYWRTNYQVFQELLPTADLYVFSHQNQILGFLGLVDTYVAGLFVNKEVRGTGIGKRLVDEVKQERDILSLSVYEKNQAAYHFYLTQDFVKTGECLDQATKEKEYQMTWKKNG</sequence>
<dbReference type="SUPFAM" id="SSF55729">
    <property type="entry name" value="Acyl-CoA N-acyltransferases (Nat)"/>
    <property type="match status" value="1"/>
</dbReference>
<dbReference type="RefSeq" id="WP_077275543.1">
    <property type="nucleotide sequence ID" value="NZ_CP019609.1"/>
</dbReference>
<dbReference type="Gene3D" id="3.40.630.30">
    <property type="match status" value="1"/>
</dbReference>
<dbReference type="Proteomes" id="UP000188246">
    <property type="component" value="Chromosome"/>
</dbReference>
<evidence type="ECO:0000313" key="1">
    <source>
        <dbReference type="EMBL" id="AQP53453.1"/>
    </source>
</evidence>
<reference evidence="1 2" key="1">
    <citation type="journal article" date="2010" name="Int. J. Syst. Evol. Microbiol.">
        <title>Vagococcus penaei sp. nov., isolated from spoilage microbiota of cooked shrimp (Penaeus vannamei).</title>
        <authorList>
            <person name="Jaffres E."/>
            <person name="Prevost H."/>
            <person name="Rossero A."/>
            <person name="Joffraud J.J."/>
            <person name="Dousset X."/>
        </authorList>
    </citation>
    <scope>NUCLEOTIDE SEQUENCE [LARGE SCALE GENOMIC DNA]</scope>
    <source>
        <strain evidence="1 2">CD276</strain>
    </source>
</reference>
<dbReference type="Pfam" id="PF13673">
    <property type="entry name" value="Acetyltransf_10"/>
    <property type="match status" value="1"/>
</dbReference>
<dbReference type="STRING" id="633807.BW732_03835"/>
<dbReference type="PANTHER" id="PTHR43800:SF1">
    <property type="entry name" value="PEPTIDYL-LYSINE N-ACETYLTRANSFERASE YJAB"/>
    <property type="match status" value="1"/>
</dbReference>
<gene>
    <name evidence="1" type="ORF">BW732_03835</name>
</gene>
<dbReference type="CDD" id="cd04301">
    <property type="entry name" value="NAT_SF"/>
    <property type="match status" value="1"/>
</dbReference>
<keyword evidence="1" id="KW-0808">Transferase</keyword>